<dbReference type="Gene3D" id="3.40.1080.20">
    <property type="entry name" value="Acetyl-CoA hydrolase/transferase C-terminal domain"/>
    <property type="match status" value="1"/>
</dbReference>
<evidence type="ECO:0000256" key="2">
    <source>
        <dbReference type="ARBA" id="ARBA00022679"/>
    </source>
</evidence>
<dbReference type="Gene3D" id="3.30.750.70">
    <property type="entry name" value="4-hydroxybutyrate coenzyme like domains"/>
    <property type="match status" value="1"/>
</dbReference>
<gene>
    <name evidence="5" type="ORF">HK105_200519</name>
</gene>
<keyword evidence="2" id="KW-0808">Transferase</keyword>
<feature type="domain" description="Acetyl-CoA hydrolase/transferase C-terminal" evidence="4">
    <location>
        <begin position="362"/>
        <end position="514"/>
    </location>
</feature>
<evidence type="ECO:0000256" key="1">
    <source>
        <dbReference type="ARBA" id="ARBA00009632"/>
    </source>
</evidence>
<protein>
    <recommendedName>
        <fullName evidence="7">Acetyl-CoA hydrolase</fullName>
    </recommendedName>
</protein>
<name>A0ABR4NJ97_9FUNG</name>
<comment type="similarity">
    <text evidence="1">Belongs to the acetyl-CoA hydrolase/transferase family.</text>
</comment>
<dbReference type="EMBL" id="JADGIZ020000002">
    <property type="protein sequence ID" value="KAL2919607.1"/>
    <property type="molecule type" value="Genomic_DNA"/>
</dbReference>
<sequence length="525" mass="55883">MMSARSGYDTYRSPAFEPPAAYAYAPQPSYAPAGYAPSGYAPSGYASSGYAPSGYAPSGYAPSSVGQPAYAQYDRSNVHFGSALADSKLFLGKRNSQPVVCSTPDEAVANIKSGERVYIHSVAATPLTLLNALAKRKDELRNVELIHLHLEKANPCEDPSLAASFFTNHLFVGAKSRKNVASGAGSYVPVFLQDAPLLLRGGYLPPDVALLNVSPPDRHGFCSLGVEVSTALPAAQSAKTLIAQINPNMPRTHGYSFVHMSAFDYVVHVDEPLPIIPITPPSDVERAIGKTIAGMVRDGATLQMGIGSIPDAVLAELKNHKNLGVHTEMFAEGVIDLVESGVITNLNKKFLPGKLLTSFAMGSQRLYDFVNDNPSVSFMDASVTNDVHTIGANPLVTAINSAIEVDLTGQVCADSVGTKMISGVGGQVDFERGAAISKGGLPIICLPSTAKDGSSRIVPVLKPGAGVITTRPHVHYVITEYGAAFLFGKNLIQRAHALISIAHPDHREELERQAFERFGIRSWIK</sequence>
<dbReference type="Pfam" id="PF13336">
    <property type="entry name" value="AcetylCoA_hyd_C"/>
    <property type="match status" value="1"/>
</dbReference>
<keyword evidence="6" id="KW-1185">Reference proteome</keyword>
<dbReference type="Gene3D" id="3.40.1080.10">
    <property type="entry name" value="Glutaconate Coenzyme A-transferase"/>
    <property type="match status" value="1"/>
</dbReference>
<organism evidence="5 6">
    <name type="scientific">Polyrhizophydium stewartii</name>
    <dbReference type="NCBI Taxonomy" id="2732419"/>
    <lineage>
        <taxon>Eukaryota</taxon>
        <taxon>Fungi</taxon>
        <taxon>Fungi incertae sedis</taxon>
        <taxon>Chytridiomycota</taxon>
        <taxon>Chytridiomycota incertae sedis</taxon>
        <taxon>Chytridiomycetes</taxon>
        <taxon>Rhizophydiales</taxon>
        <taxon>Rhizophydiales incertae sedis</taxon>
        <taxon>Polyrhizophydium</taxon>
    </lineage>
</organism>
<dbReference type="InterPro" id="IPR037171">
    <property type="entry name" value="NagB/RpiA_transferase-like"/>
</dbReference>
<dbReference type="PANTHER" id="PTHR21432:SF20">
    <property type="entry name" value="ACETYL-COA HYDROLASE"/>
    <property type="match status" value="1"/>
</dbReference>
<dbReference type="PANTHER" id="PTHR21432">
    <property type="entry name" value="ACETYL-COA HYDROLASE-RELATED"/>
    <property type="match status" value="1"/>
</dbReference>
<reference evidence="5 6" key="1">
    <citation type="submission" date="2023-09" db="EMBL/GenBank/DDBJ databases">
        <title>Pangenome analysis of Batrachochytrium dendrobatidis and related Chytrids.</title>
        <authorList>
            <person name="Yacoub M.N."/>
            <person name="Stajich J.E."/>
            <person name="James T.Y."/>
        </authorList>
    </citation>
    <scope>NUCLEOTIDE SEQUENCE [LARGE SCALE GENOMIC DNA]</scope>
    <source>
        <strain evidence="5 6">JEL0888</strain>
    </source>
</reference>
<accession>A0ABR4NJ97</accession>
<feature type="domain" description="Acetyl-CoA hydrolase/transferase N-terminal" evidence="3">
    <location>
        <begin position="102"/>
        <end position="277"/>
    </location>
</feature>
<evidence type="ECO:0000259" key="4">
    <source>
        <dbReference type="Pfam" id="PF13336"/>
    </source>
</evidence>
<evidence type="ECO:0000259" key="3">
    <source>
        <dbReference type="Pfam" id="PF02550"/>
    </source>
</evidence>
<dbReference type="Pfam" id="PF02550">
    <property type="entry name" value="AcetylCoA_hydro"/>
    <property type="match status" value="1"/>
</dbReference>
<dbReference type="InterPro" id="IPR003702">
    <property type="entry name" value="ActCoA_hydro_N"/>
</dbReference>
<proteinExistence type="inferred from homology"/>
<dbReference type="InterPro" id="IPR046433">
    <property type="entry name" value="ActCoA_hydro"/>
</dbReference>
<dbReference type="InterPro" id="IPR026888">
    <property type="entry name" value="AcetylCoA_hyd_C"/>
</dbReference>
<evidence type="ECO:0000313" key="6">
    <source>
        <dbReference type="Proteomes" id="UP001527925"/>
    </source>
</evidence>
<dbReference type="Proteomes" id="UP001527925">
    <property type="component" value="Unassembled WGS sequence"/>
</dbReference>
<evidence type="ECO:0000313" key="5">
    <source>
        <dbReference type="EMBL" id="KAL2919607.1"/>
    </source>
</evidence>
<evidence type="ECO:0008006" key="7">
    <source>
        <dbReference type="Google" id="ProtNLM"/>
    </source>
</evidence>
<dbReference type="SUPFAM" id="SSF100950">
    <property type="entry name" value="NagB/RpiA/CoA transferase-like"/>
    <property type="match status" value="2"/>
</dbReference>
<dbReference type="InterPro" id="IPR038460">
    <property type="entry name" value="AcetylCoA_hyd_C_sf"/>
</dbReference>
<comment type="caution">
    <text evidence="5">The sequence shown here is derived from an EMBL/GenBank/DDBJ whole genome shotgun (WGS) entry which is preliminary data.</text>
</comment>